<accession>A0ABP7U9F4</accession>
<evidence type="ECO:0000256" key="2">
    <source>
        <dbReference type="PROSITE-ProRule" id="PRU01091"/>
    </source>
</evidence>
<dbReference type="Gene3D" id="1.25.40.10">
    <property type="entry name" value="Tetratricopeptide repeat domain"/>
    <property type="match status" value="1"/>
</dbReference>
<reference evidence="5" key="1">
    <citation type="journal article" date="2019" name="Int. J. Syst. Evol. Microbiol.">
        <title>The Global Catalogue of Microorganisms (GCM) 10K type strain sequencing project: providing services to taxonomists for standard genome sequencing and annotation.</title>
        <authorList>
            <consortium name="The Broad Institute Genomics Platform"/>
            <consortium name="The Broad Institute Genome Sequencing Center for Infectious Disease"/>
            <person name="Wu L."/>
            <person name="Ma J."/>
        </authorList>
    </citation>
    <scope>NUCLEOTIDE SEQUENCE [LARGE SCALE GENOMIC DNA]</scope>
    <source>
        <strain evidence="5">JCM 17564</strain>
    </source>
</reference>
<dbReference type="SUPFAM" id="SSF48452">
    <property type="entry name" value="TPR-like"/>
    <property type="match status" value="1"/>
</dbReference>
<name>A0ABP7U9F4_9SPHN</name>
<dbReference type="RefSeq" id="WP_344696834.1">
    <property type="nucleotide sequence ID" value="NZ_BAABBR010000001.1"/>
</dbReference>
<comment type="caution">
    <text evidence="4">The sequence shown here is derived from an EMBL/GenBank/DDBJ whole genome shotgun (WGS) entry which is preliminary data.</text>
</comment>
<evidence type="ECO:0000313" key="4">
    <source>
        <dbReference type="EMBL" id="GAA4038355.1"/>
    </source>
</evidence>
<dbReference type="InterPro" id="IPR016032">
    <property type="entry name" value="Sig_transdc_resp-reg_C-effctor"/>
</dbReference>
<dbReference type="InterPro" id="IPR011990">
    <property type="entry name" value="TPR-like_helical_dom_sf"/>
</dbReference>
<gene>
    <name evidence="4" type="ORF">GCM10022281_18940</name>
</gene>
<dbReference type="Pfam" id="PF00486">
    <property type="entry name" value="Trans_reg_C"/>
    <property type="match status" value="1"/>
</dbReference>
<proteinExistence type="predicted"/>
<dbReference type="Proteomes" id="UP001424459">
    <property type="component" value="Unassembled WGS sequence"/>
</dbReference>
<dbReference type="InterPro" id="IPR036388">
    <property type="entry name" value="WH-like_DNA-bd_sf"/>
</dbReference>
<dbReference type="Gene3D" id="1.10.10.10">
    <property type="entry name" value="Winged helix-like DNA-binding domain superfamily/Winged helix DNA-binding domain"/>
    <property type="match status" value="1"/>
</dbReference>
<dbReference type="CDD" id="cd00383">
    <property type="entry name" value="trans_reg_C"/>
    <property type="match status" value="1"/>
</dbReference>
<feature type="DNA-binding region" description="OmpR/PhoB-type" evidence="2">
    <location>
        <begin position="16"/>
        <end position="113"/>
    </location>
</feature>
<evidence type="ECO:0000313" key="5">
    <source>
        <dbReference type="Proteomes" id="UP001424459"/>
    </source>
</evidence>
<dbReference type="SMART" id="SM00862">
    <property type="entry name" value="Trans_reg_C"/>
    <property type="match status" value="1"/>
</dbReference>
<dbReference type="InterPro" id="IPR001867">
    <property type="entry name" value="OmpR/PhoB-type_DNA-bd"/>
</dbReference>
<protein>
    <recommendedName>
        <fullName evidence="3">OmpR/PhoB-type domain-containing protein</fullName>
    </recommendedName>
</protein>
<keyword evidence="1 2" id="KW-0238">DNA-binding</keyword>
<organism evidence="4 5">
    <name type="scientific">Sphingomonas rosea</name>
    <dbReference type="NCBI Taxonomy" id="335605"/>
    <lineage>
        <taxon>Bacteria</taxon>
        <taxon>Pseudomonadati</taxon>
        <taxon>Pseudomonadota</taxon>
        <taxon>Alphaproteobacteria</taxon>
        <taxon>Sphingomonadales</taxon>
        <taxon>Sphingomonadaceae</taxon>
        <taxon>Sphingomonas</taxon>
    </lineage>
</organism>
<keyword evidence="5" id="KW-1185">Reference proteome</keyword>
<dbReference type="PROSITE" id="PS51755">
    <property type="entry name" value="OMPR_PHOB"/>
    <property type="match status" value="1"/>
</dbReference>
<feature type="domain" description="OmpR/PhoB-type" evidence="3">
    <location>
        <begin position="16"/>
        <end position="113"/>
    </location>
</feature>
<evidence type="ECO:0000256" key="1">
    <source>
        <dbReference type="ARBA" id="ARBA00023125"/>
    </source>
</evidence>
<dbReference type="EMBL" id="BAABBR010000001">
    <property type="protein sequence ID" value="GAA4038355.1"/>
    <property type="molecule type" value="Genomic_DNA"/>
</dbReference>
<evidence type="ECO:0000259" key="3">
    <source>
        <dbReference type="PROSITE" id="PS51755"/>
    </source>
</evidence>
<dbReference type="SUPFAM" id="SSF46894">
    <property type="entry name" value="C-terminal effector domain of the bipartite response regulators"/>
    <property type="match status" value="1"/>
</dbReference>
<sequence length="516" mass="55591">MDAVIRALPPIVLAHQPAFGIGALEVRPETCELVAAEGVVVTEPRVMQVLVALHEADGHVVSRDDLLARCWSGRIVGEDAIHRVISRLRHDAEKVGGHFRIETVTRVGYRMVPHGEPSALASARPAQVAPPISRRTLFAGAGALALVAASGVAWRGWRGDSLPPAAAAKLSEGYELWRLGNVESFAAAEVAFREAAAIAPDHAEPWGLLAVAYAQHARTGAPGEYAEVVRQARAATARALSIDPDNADALAAGIALDFARPDHPLADIDRRLTAALGRHPASPSLLRIATFFLDQVGRGQAALASFKRLQAADPGLDSINGAALAYDLFKAGRVVEADAMIDEVRERWPKNVPAYFTQLKILMFTRRFDRALAMLDDQDLRPVGVPDWNFALVRSQILGLSSPADHRERAIAETIAAAPKGTGFAENGALFLAAVGRVDQAFDLAEALLAGKGFAVSSQRFTSEQGHFDNRRRRTAFLFEPATRPLRSHPRFAGLTAATGLDAYWRATGQRPDYRA</sequence>